<dbReference type="OrthoDB" id="4773112at2759"/>
<reference evidence="2" key="1">
    <citation type="journal article" date="2021" name="Nat. Commun.">
        <title>Genetic determinants of endophytism in the Arabidopsis root mycobiome.</title>
        <authorList>
            <person name="Mesny F."/>
            <person name="Miyauchi S."/>
            <person name="Thiergart T."/>
            <person name="Pickel B."/>
            <person name="Atanasova L."/>
            <person name="Karlsson M."/>
            <person name="Huettel B."/>
            <person name="Barry K.W."/>
            <person name="Haridas S."/>
            <person name="Chen C."/>
            <person name="Bauer D."/>
            <person name="Andreopoulos W."/>
            <person name="Pangilinan J."/>
            <person name="LaButti K."/>
            <person name="Riley R."/>
            <person name="Lipzen A."/>
            <person name="Clum A."/>
            <person name="Drula E."/>
            <person name="Henrissat B."/>
            <person name="Kohler A."/>
            <person name="Grigoriev I.V."/>
            <person name="Martin F.M."/>
            <person name="Hacquard S."/>
        </authorList>
    </citation>
    <scope>NUCLEOTIDE SEQUENCE</scope>
    <source>
        <strain evidence="2">FSSC 5 MPI-SDFR-AT-0091</strain>
    </source>
</reference>
<dbReference type="AlphaFoldDB" id="A0A9P9L1W6"/>
<sequence>MYYEQHSYALVAMSRLSPHLGSAIGRGEDRIVGVTASAVVGAASAVALHCAYSCSEGRGYSWILSQWGNGSLRCFSADNSNTIATLVAISLYCVSAGILYHLQHQKKYVDVFLVFGIALGLAIGFATGLSPREMLFHLLPGSAVAVLVISGFGPGVEPEAKGCVKTDGL</sequence>
<proteinExistence type="predicted"/>
<gene>
    <name evidence="2" type="ORF">B0J15DRAFT_482606</name>
</gene>
<keyword evidence="3" id="KW-1185">Reference proteome</keyword>
<feature type="transmembrane region" description="Helical" evidence="1">
    <location>
        <begin position="135"/>
        <end position="156"/>
    </location>
</feature>
<protein>
    <submittedName>
        <fullName evidence="2">Uncharacterized protein</fullName>
    </submittedName>
</protein>
<dbReference type="EMBL" id="JAGTJS010000003">
    <property type="protein sequence ID" value="KAH7272699.1"/>
    <property type="molecule type" value="Genomic_DNA"/>
</dbReference>
<evidence type="ECO:0000313" key="2">
    <source>
        <dbReference type="EMBL" id="KAH7272699.1"/>
    </source>
</evidence>
<organism evidence="2 3">
    <name type="scientific">Fusarium solani</name>
    <name type="common">Filamentous fungus</name>
    <dbReference type="NCBI Taxonomy" id="169388"/>
    <lineage>
        <taxon>Eukaryota</taxon>
        <taxon>Fungi</taxon>
        <taxon>Dikarya</taxon>
        <taxon>Ascomycota</taxon>
        <taxon>Pezizomycotina</taxon>
        <taxon>Sordariomycetes</taxon>
        <taxon>Hypocreomycetidae</taxon>
        <taxon>Hypocreales</taxon>
        <taxon>Nectriaceae</taxon>
        <taxon>Fusarium</taxon>
        <taxon>Fusarium solani species complex</taxon>
    </lineage>
</organism>
<feature type="transmembrane region" description="Helical" evidence="1">
    <location>
        <begin position="109"/>
        <end position="129"/>
    </location>
</feature>
<dbReference type="Proteomes" id="UP000736672">
    <property type="component" value="Unassembled WGS sequence"/>
</dbReference>
<accession>A0A9P9L1W6</accession>
<evidence type="ECO:0000256" key="1">
    <source>
        <dbReference type="SAM" id="Phobius"/>
    </source>
</evidence>
<name>A0A9P9L1W6_FUSSL</name>
<feature type="transmembrane region" description="Helical" evidence="1">
    <location>
        <begin position="83"/>
        <end position="102"/>
    </location>
</feature>
<keyword evidence="1" id="KW-0472">Membrane</keyword>
<keyword evidence="1" id="KW-0812">Transmembrane</keyword>
<comment type="caution">
    <text evidence="2">The sequence shown here is derived from an EMBL/GenBank/DDBJ whole genome shotgun (WGS) entry which is preliminary data.</text>
</comment>
<evidence type="ECO:0000313" key="3">
    <source>
        <dbReference type="Proteomes" id="UP000736672"/>
    </source>
</evidence>
<keyword evidence="1" id="KW-1133">Transmembrane helix</keyword>